<name>A0AAW3M8C7_PSESS</name>
<feature type="transmembrane region" description="Helical" evidence="1">
    <location>
        <begin position="252"/>
        <end position="270"/>
    </location>
</feature>
<proteinExistence type="predicted"/>
<evidence type="ECO:0000313" key="3">
    <source>
        <dbReference type="Proteomes" id="UP000054513"/>
    </source>
</evidence>
<feature type="transmembrane region" description="Helical" evidence="1">
    <location>
        <begin position="168"/>
        <end position="188"/>
    </location>
</feature>
<accession>A0AAW3M8C7</accession>
<reference evidence="2 3" key="1">
    <citation type="submission" date="2015-09" db="EMBL/GenBank/DDBJ databases">
        <title>Genome sequence of ICMP 19499.</title>
        <authorList>
            <person name="Visnovsky S.B."/>
            <person name="Lu A."/>
            <person name="Panda P."/>
            <person name="Pitman A.R."/>
        </authorList>
    </citation>
    <scope>NUCLEOTIDE SEQUENCE [LARGE SCALE GENOMIC DNA]</scope>
    <source>
        <strain evidence="2 3">ICMP 19499</strain>
    </source>
</reference>
<feature type="transmembrane region" description="Helical" evidence="1">
    <location>
        <begin position="56"/>
        <end position="78"/>
    </location>
</feature>
<keyword evidence="1" id="KW-0472">Membrane</keyword>
<organism evidence="2 3">
    <name type="scientific">Pseudomonas savastanoi</name>
    <name type="common">Pseudomonas syringae pv. savastanoi</name>
    <dbReference type="NCBI Taxonomy" id="29438"/>
    <lineage>
        <taxon>Bacteria</taxon>
        <taxon>Pseudomonadati</taxon>
        <taxon>Pseudomonadota</taxon>
        <taxon>Gammaproteobacteria</taxon>
        <taxon>Pseudomonadales</taxon>
        <taxon>Pseudomonadaceae</taxon>
        <taxon>Pseudomonas</taxon>
    </lineage>
</organism>
<feature type="transmembrane region" description="Helical" evidence="1">
    <location>
        <begin position="225"/>
        <end position="246"/>
    </location>
</feature>
<sequence length="347" mass="38954">MNNKFTIPSFIAIVGISGFFALLIAFAYSLHLQGYVPNAFTLPILETIELSQLKKFLWYGFFYFSGLAFAFSHCAESAKNQKAEENSKKGLGVSICASVLIAFCTSFSAPYSPVQESAVEAAQQESLKNSVDKLDPLSNYMEDDGDQKSFFTKEVTLNEIPILDLSNVPLTAIAALWLVLFCFFNRYLRDSKVCEAGKPVVPKIGMFAELTHSLYSKSAKYSDEIGTAILCLIVVSMLGYAVWFFINNSQFLLPFCAALSFLVCTLTIMVKMYQYDDSDYGVQTICQDVDDGKAKGCEDDCECILCTRTDEEEFDDLYDFIESKGLETEFEAYQTLRDEERGNRKAW</sequence>
<gene>
    <name evidence="2" type="ORF">AO287_26480</name>
</gene>
<dbReference type="Proteomes" id="UP000054513">
    <property type="component" value="Unassembled WGS sequence"/>
</dbReference>
<protein>
    <submittedName>
        <fullName evidence="2">Uncharacterized protein</fullName>
    </submittedName>
</protein>
<dbReference type="RefSeq" id="WP_058399734.1">
    <property type="nucleotide sequence ID" value="NZ_LKCI01000001.1"/>
</dbReference>
<evidence type="ECO:0000256" key="1">
    <source>
        <dbReference type="SAM" id="Phobius"/>
    </source>
</evidence>
<keyword evidence="1" id="KW-0812">Transmembrane</keyword>
<keyword evidence="1" id="KW-1133">Transmembrane helix</keyword>
<dbReference type="AlphaFoldDB" id="A0AAW3M8C7"/>
<comment type="caution">
    <text evidence="2">The sequence shown here is derived from an EMBL/GenBank/DDBJ whole genome shotgun (WGS) entry which is preliminary data.</text>
</comment>
<evidence type="ECO:0000313" key="2">
    <source>
        <dbReference type="EMBL" id="KTC62414.1"/>
    </source>
</evidence>
<feature type="transmembrane region" description="Helical" evidence="1">
    <location>
        <begin position="7"/>
        <end position="28"/>
    </location>
</feature>
<dbReference type="EMBL" id="LKCI01000001">
    <property type="protein sequence ID" value="KTC62414.1"/>
    <property type="molecule type" value="Genomic_DNA"/>
</dbReference>
<feature type="transmembrane region" description="Helical" evidence="1">
    <location>
        <begin position="90"/>
        <end position="109"/>
    </location>
</feature>